<dbReference type="InterPro" id="IPR029063">
    <property type="entry name" value="SAM-dependent_MTases_sf"/>
</dbReference>
<accession>A0AAV8DUH7</accession>
<dbReference type="InterPro" id="IPR013216">
    <property type="entry name" value="Methyltransf_11"/>
</dbReference>
<dbReference type="AlphaFoldDB" id="A0AAV8DUH7"/>
<dbReference type="Proteomes" id="UP001140206">
    <property type="component" value="Chromosome 3"/>
</dbReference>
<keyword evidence="2" id="KW-0808">Transferase</keyword>
<proteinExistence type="predicted"/>
<organism evidence="2 3">
    <name type="scientific">Rhynchospora pubera</name>
    <dbReference type="NCBI Taxonomy" id="906938"/>
    <lineage>
        <taxon>Eukaryota</taxon>
        <taxon>Viridiplantae</taxon>
        <taxon>Streptophyta</taxon>
        <taxon>Embryophyta</taxon>
        <taxon>Tracheophyta</taxon>
        <taxon>Spermatophyta</taxon>
        <taxon>Magnoliopsida</taxon>
        <taxon>Liliopsida</taxon>
        <taxon>Poales</taxon>
        <taxon>Cyperaceae</taxon>
        <taxon>Cyperoideae</taxon>
        <taxon>Rhynchosporeae</taxon>
        <taxon>Rhynchospora</taxon>
    </lineage>
</organism>
<evidence type="ECO:0000313" key="2">
    <source>
        <dbReference type="EMBL" id="KAJ4771544.1"/>
    </source>
</evidence>
<dbReference type="GO" id="GO:0032259">
    <property type="term" value="P:methylation"/>
    <property type="evidence" value="ECO:0007669"/>
    <property type="project" value="UniProtKB-KW"/>
</dbReference>
<dbReference type="CDD" id="cd02440">
    <property type="entry name" value="AdoMet_MTases"/>
    <property type="match status" value="1"/>
</dbReference>
<dbReference type="Pfam" id="PF08241">
    <property type="entry name" value="Methyltransf_11"/>
    <property type="match status" value="1"/>
</dbReference>
<dbReference type="PANTHER" id="PTHR44575">
    <property type="entry name" value="OS01G0589200 PROTEIN"/>
    <property type="match status" value="1"/>
</dbReference>
<dbReference type="EMBL" id="JAMFTS010000003">
    <property type="protein sequence ID" value="KAJ4771544.1"/>
    <property type="molecule type" value="Genomic_DNA"/>
</dbReference>
<name>A0AAV8DUH7_9POAL</name>
<dbReference type="SUPFAM" id="SSF53335">
    <property type="entry name" value="S-adenosyl-L-methionine-dependent methyltransferases"/>
    <property type="match status" value="1"/>
</dbReference>
<gene>
    <name evidence="2" type="ORF">LUZ62_055801</name>
</gene>
<dbReference type="PANTHER" id="PTHR44575:SF1">
    <property type="entry name" value="OS01G0716500 PROTEIN"/>
    <property type="match status" value="1"/>
</dbReference>
<keyword evidence="3" id="KW-1185">Reference proteome</keyword>
<sequence>MAGLYDKQAEQYAQLRPKYPKEWFSMLASLTPELKVAWDAGTGTGQAALNDQVAEHYDQVIATDVSAAQLEHVGRHPKVRYLHTPISTSEDELVTMLGGDNSIDLIVAACAVHWFDLPFFYSVANRVLKKPHGIIAVWTYNYNIRNLDKIMTKVLEVVKPYYDPRAQHALEGYRKLSFPFENVGLGSEGSPMELDMEVHMTLDELLGLYKTASAIVKAKEQGLDLLSDEISEEMRREWGDSTGSRKLVFLAYMLVGRPKSN</sequence>
<dbReference type="Gene3D" id="3.40.50.150">
    <property type="entry name" value="Vaccinia Virus protein VP39"/>
    <property type="match status" value="1"/>
</dbReference>
<protein>
    <submittedName>
        <fullName evidence="2">S-adenosyl-L-methionine-dependent methyltransferases superfamily protein</fullName>
    </submittedName>
</protein>
<comment type="caution">
    <text evidence="2">The sequence shown here is derived from an EMBL/GenBank/DDBJ whole genome shotgun (WGS) entry which is preliminary data.</text>
</comment>
<evidence type="ECO:0000259" key="1">
    <source>
        <dbReference type="Pfam" id="PF08241"/>
    </source>
</evidence>
<keyword evidence="2" id="KW-0489">Methyltransferase</keyword>
<reference evidence="2" key="1">
    <citation type="submission" date="2022-08" db="EMBL/GenBank/DDBJ databases">
        <authorList>
            <person name="Marques A."/>
        </authorList>
    </citation>
    <scope>NUCLEOTIDE SEQUENCE</scope>
    <source>
        <strain evidence="2">RhyPub2mFocal</strain>
        <tissue evidence="2">Leaves</tissue>
    </source>
</reference>
<dbReference type="GO" id="GO:0008757">
    <property type="term" value="F:S-adenosylmethionine-dependent methyltransferase activity"/>
    <property type="evidence" value="ECO:0007669"/>
    <property type="project" value="InterPro"/>
</dbReference>
<feature type="domain" description="Methyltransferase type 11" evidence="1">
    <location>
        <begin position="39"/>
        <end position="135"/>
    </location>
</feature>
<evidence type="ECO:0000313" key="3">
    <source>
        <dbReference type="Proteomes" id="UP001140206"/>
    </source>
</evidence>